<dbReference type="PANTHER" id="PTHR14187">
    <property type="entry name" value="ALPHA KINASE/ELONGATION FACTOR 2 KINASE"/>
    <property type="match status" value="1"/>
</dbReference>
<dbReference type="SUPFAM" id="SSF53067">
    <property type="entry name" value="Actin-like ATPase domain"/>
    <property type="match status" value="2"/>
</dbReference>
<dbReference type="PANTHER" id="PTHR14187:SF5">
    <property type="entry name" value="HEAT SHOCK 70 KDA PROTEIN 12A"/>
    <property type="match status" value="1"/>
</dbReference>
<sequence>MSTLKPFSGAERKLVLAFDVGTTFSGVAYALLDPGQAPTIQSVTRFPGQENAAGNSKIPSVLYYDASGSMRAAGAEAISPAMELEADENSYIFVEWFKLHLRPESVDDDSFKNTDIPPLPPGKTVIDVFSQFLQYLYNCAKQYIVETHANGDRVWDSLGDRIDIVLSHPNGWEGLQQSKMRTAACRAGLVPNTLAGRARIHFVTEGEASLYYCVQNGLVADSMQSGESVMVVDAGGGTVDISTYKFVSVSPITAEEAAPPDCLMQGSTTVNVRASKLLTDKLSNSRYSNDVASMLEYFDKHTKQIFKNSNEPSYIKFGSMGCNDVSAGIRRGQLVLSGSEVAYLFEPSAFAIVQAVQRQRQLSPPSLQTVFLVGGFAASPWLFYQLQERLKTLGLQLTRPDRHTSKAVSEGAVAFHLERWVSARKARVTYGVTCCRQYDNLNEEHRHRHPKTKVWPSGLCMVPDGYLTLLSRGSQVHGNHEVYRDMFVESRKKADLKTVKSIVTCYRGKLANPNWTDVEPEMFSTLCTVHADTSRVQKVKKKGPKGPYFTQTYRVVLLCGLTELKAQISWIENVSLRSVSAADA</sequence>
<dbReference type="STRING" id="670580.A0A1X6N044"/>
<dbReference type="OrthoDB" id="2963168at2759"/>
<dbReference type="Gene3D" id="3.30.420.40">
    <property type="match status" value="1"/>
</dbReference>
<dbReference type="Proteomes" id="UP000194127">
    <property type="component" value="Unassembled WGS sequence"/>
</dbReference>
<dbReference type="EMBL" id="KZ110598">
    <property type="protein sequence ID" value="OSX61860.1"/>
    <property type="molecule type" value="Genomic_DNA"/>
</dbReference>
<dbReference type="AlphaFoldDB" id="A0A1X6N044"/>
<dbReference type="CDD" id="cd10170">
    <property type="entry name" value="ASKHA_NBD_HSP70"/>
    <property type="match status" value="1"/>
</dbReference>
<dbReference type="GeneID" id="36330601"/>
<reference evidence="1 2" key="1">
    <citation type="submission" date="2017-04" db="EMBL/GenBank/DDBJ databases">
        <title>Genome Sequence of the Model Brown-Rot Fungus Postia placenta SB12.</title>
        <authorList>
            <consortium name="DOE Joint Genome Institute"/>
            <person name="Gaskell J."/>
            <person name="Kersten P."/>
            <person name="Larrondo L.F."/>
            <person name="Canessa P."/>
            <person name="Martinez D."/>
            <person name="Hibbett D."/>
            <person name="Schmoll M."/>
            <person name="Kubicek C.P."/>
            <person name="Martinez A.T."/>
            <person name="Yadav J."/>
            <person name="Master E."/>
            <person name="Magnuson J.K."/>
            <person name="James T."/>
            <person name="Yaver D."/>
            <person name="Berka R."/>
            <person name="Labutti K."/>
            <person name="Lipzen A."/>
            <person name="Aerts A."/>
            <person name="Barry K."/>
            <person name="Henrissat B."/>
            <person name="Blanchette R."/>
            <person name="Grigoriev I."/>
            <person name="Cullen D."/>
        </authorList>
    </citation>
    <scope>NUCLEOTIDE SEQUENCE [LARGE SCALE GENOMIC DNA]</scope>
    <source>
        <strain evidence="1 2">MAD-698-R-SB12</strain>
    </source>
</reference>
<accession>A0A1X6N044</accession>
<protein>
    <submittedName>
        <fullName evidence="1">Uncharacterized protein</fullName>
    </submittedName>
</protein>
<organism evidence="1 2">
    <name type="scientific">Postia placenta MAD-698-R-SB12</name>
    <dbReference type="NCBI Taxonomy" id="670580"/>
    <lineage>
        <taxon>Eukaryota</taxon>
        <taxon>Fungi</taxon>
        <taxon>Dikarya</taxon>
        <taxon>Basidiomycota</taxon>
        <taxon>Agaricomycotina</taxon>
        <taxon>Agaricomycetes</taxon>
        <taxon>Polyporales</taxon>
        <taxon>Adustoporiaceae</taxon>
        <taxon>Rhodonia</taxon>
    </lineage>
</organism>
<evidence type="ECO:0000313" key="1">
    <source>
        <dbReference type="EMBL" id="OSX61860.1"/>
    </source>
</evidence>
<evidence type="ECO:0000313" key="2">
    <source>
        <dbReference type="Proteomes" id="UP000194127"/>
    </source>
</evidence>
<dbReference type="RefSeq" id="XP_024338654.1">
    <property type="nucleotide sequence ID" value="XM_024485652.1"/>
</dbReference>
<proteinExistence type="predicted"/>
<dbReference type="InterPro" id="IPR043129">
    <property type="entry name" value="ATPase_NBD"/>
</dbReference>
<name>A0A1X6N044_9APHY</name>
<keyword evidence="2" id="KW-1185">Reference proteome</keyword>
<gene>
    <name evidence="1" type="ORF">POSPLADRAFT_1144067</name>
</gene>